<evidence type="ECO:0000313" key="3">
    <source>
        <dbReference type="Proteomes" id="UP000069940"/>
    </source>
</evidence>
<dbReference type="RefSeq" id="XP_029711438.2">
    <property type="nucleotide sequence ID" value="XM_029855578.2"/>
</dbReference>
<dbReference type="GeneID" id="115256676"/>
<accession>A0ABM1XQW3</accession>
<evidence type="ECO:0000256" key="1">
    <source>
        <dbReference type="SAM" id="MobiDB-lite"/>
    </source>
</evidence>
<organism evidence="2 3">
    <name type="scientific">Aedes albopictus</name>
    <name type="common">Asian tiger mosquito</name>
    <name type="synonym">Stegomyia albopicta</name>
    <dbReference type="NCBI Taxonomy" id="7160"/>
    <lineage>
        <taxon>Eukaryota</taxon>
        <taxon>Metazoa</taxon>
        <taxon>Ecdysozoa</taxon>
        <taxon>Arthropoda</taxon>
        <taxon>Hexapoda</taxon>
        <taxon>Insecta</taxon>
        <taxon>Pterygota</taxon>
        <taxon>Neoptera</taxon>
        <taxon>Endopterygota</taxon>
        <taxon>Diptera</taxon>
        <taxon>Nematocera</taxon>
        <taxon>Culicoidea</taxon>
        <taxon>Culicidae</taxon>
        <taxon>Culicinae</taxon>
        <taxon>Aedini</taxon>
        <taxon>Aedes</taxon>
        <taxon>Stegomyia</taxon>
    </lineage>
</organism>
<evidence type="ECO:0000313" key="2">
    <source>
        <dbReference type="EnsemblMetazoa" id="AALFPA23_001977.P1553"/>
    </source>
</evidence>
<dbReference type="EnsemblMetazoa" id="AALFPA23_001977.R1553">
    <property type="protein sequence ID" value="AALFPA23_001977.P1553"/>
    <property type="gene ID" value="AALFPA23_001977"/>
</dbReference>
<reference evidence="2" key="2">
    <citation type="submission" date="2025-05" db="UniProtKB">
        <authorList>
            <consortium name="EnsemblMetazoa"/>
        </authorList>
    </citation>
    <scope>IDENTIFICATION</scope>
    <source>
        <strain evidence="2">Foshan</strain>
    </source>
</reference>
<feature type="region of interest" description="Disordered" evidence="1">
    <location>
        <begin position="1"/>
        <end position="20"/>
    </location>
</feature>
<dbReference type="Proteomes" id="UP000069940">
    <property type="component" value="Unassembled WGS sequence"/>
</dbReference>
<evidence type="ECO:0008006" key="4">
    <source>
        <dbReference type="Google" id="ProtNLM"/>
    </source>
</evidence>
<reference evidence="3" key="1">
    <citation type="journal article" date="2015" name="Proc. Natl. Acad. Sci. U.S.A.">
        <title>Genome sequence of the Asian Tiger mosquito, Aedes albopictus, reveals insights into its biology, genetics, and evolution.</title>
        <authorList>
            <person name="Chen X.G."/>
            <person name="Jiang X."/>
            <person name="Gu J."/>
            <person name="Xu M."/>
            <person name="Wu Y."/>
            <person name="Deng Y."/>
            <person name="Zhang C."/>
            <person name="Bonizzoni M."/>
            <person name="Dermauw W."/>
            <person name="Vontas J."/>
            <person name="Armbruster P."/>
            <person name="Huang X."/>
            <person name="Yang Y."/>
            <person name="Zhang H."/>
            <person name="He W."/>
            <person name="Peng H."/>
            <person name="Liu Y."/>
            <person name="Wu K."/>
            <person name="Chen J."/>
            <person name="Lirakis M."/>
            <person name="Topalis P."/>
            <person name="Van Leeuwen T."/>
            <person name="Hall A.B."/>
            <person name="Jiang X."/>
            <person name="Thorpe C."/>
            <person name="Mueller R.L."/>
            <person name="Sun C."/>
            <person name="Waterhouse R.M."/>
            <person name="Yan G."/>
            <person name="Tu Z.J."/>
            <person name="Fang X."/>
            <person name="James A.A."/>
        </authorList>
    </citation>
    <scope>NUCLEOTIDE SEQUENCE [LARGE SCALE GENOMIC DNA]</scope>
    <source>
        <strain evidence="3">Foshan</strain>
    </source>
</reference>
<keyword evidence="3" id="KW-1185">Reference proteome</keyword>
<protein>
    <recommendedName>
        <fullName evidence="4">Secreted protein</fullName>
    </recommendedName>
</protein>
<name>A0ABM1XQW3_AEDAL</name>
<sequence length="228" mass="26312">MRYVDVDDSSQTSSQSEKFSNPSHSLAIFSLRVTQRSFSVKIKIISENYQAAKMTEILSHSIKITKSSDERSCPSEDHKRRIRKMIEVTHSTRYMKYVEGDDEPNEMALVPRRPIRNNFASTMAVIDNSMGNFQDTIGYDRARFGSNCRKMAQQYYAGRIHKMNKKVKKCAKKAAKYRKVDGKVKHEKRNMVKKLQDVLETSQKKREKREKLLASLMKKMAGSASVVM</sequence>
<proteinExistence type="predicted"/>